<dbReference type="Proteomes" id="UP001595386">
    <property type="component" value="Unassembled WGS sequence"/>
</dbReference>
<dbReference type="EMBL" id="JBHRSQ010000007">
    <property type="protein sequence ID" value="MFC2991035.1"/>
    <property type="molecule type" value="Genomic_DNA"/>
</dbReference>
<dbReference type="SUPFAM" id="SSF55961">
    <property type="entry name" value="Bet v1-like"/>
    <property type="match status" value="1"/>
</dbReference>
<reference evidence="2" key="1">
    <citation type="journal article" date="2019" name="Int. J. Syst. Evol. Microbiol.">
        <title>The Global Catalogue of Microorganisms (GCM) 10K type strain sequencing project: providing services to taxonomists for standard genome sequencing and annotation.</title>
        <authorList>
            <consortium name="The Broad Institute Genomics Platform"/>
            <consortium name="The Broad Institute Genome Sequencing Center for Infectious Disease"/>
            <person name="Wu L."/>
            <person name="Ma J."/>
        </authorList>
    </citation>
    <scope>NUCLEOTIDE SEQUENCE [LARGE SCALE GENOMIC DNA]</scope>
    <source>
        <strain evidence="2">KCTC 52660</strain>
    </source>
</reference>
<gene>
    <name evidence="1" type="ORF">ACFODV_03190</name>
</gene>
<accession>A0ABV7B1H5</accession>
<dbReference type="RefSeq" id="WP_379754562.1">
    <property type="nucleotide sequence ID" value="NZ_JBHRSQ010000007.1"/>
</dbReference>
<dbReference type="Gene3D" id="3.30.530.20">
    <property type="match status" value="1"/>
</dbReference>
<sequence>MPVETPRQDYRHYPLHAGSTAHTRAPAEAVWQVVSAIGGNNRYYTLNGLWAMREWLDAVVGGPGRRRGRPEGRPIRAGDQIDSWRVSIAAAPELLALEFGMKAPGHGVLEFRVAPIGDCARVTATAFWNPEGIAGQLYWAAMKPAHLVLFKRLTAEICRRAEQASHDGKRSTNPIF</sequence>
<proteinExistence type="predicted"/>
<evidence type="ECO:0000313" key="2">
    <source>
        <dbReference type="Proteomes" id="UP001595386"/>
    </source>
</evidence>
<dbReference type="Pfam" id="PF11066">
    <property type="entry name" value="DUF2867"/>
    <property type="match status" value="1"/>
</dbReference>
<keyword evidence="2" id="KW-1185">Reference proteome</keyword>
<dbReference type="InterPro" id="IPR021295">
    <property type="entry name" value="DUF2867"/>
</dbReference>
<name>A0ABV7B1H5_9GAMM</name>
<protein>
    <submittedName>
        <fullName evidence="1">DUF2867 domain-containing protein</fullName>
    </submittedName>
</protein>
<comment type="caution">
    <text evidence="1">The sequence shown here is derived from an EMBL/GenBank/DDBJ whole genome shotgun (WGS) entry which is preliminary data.</text>
</comment>
<organism evidence="1 2">
    <name type="scientific">Halomonas tibetensis</name>
    <dbReference type="NCBI Taxonomy" id="2259590"/>
    <lineage>
        <taxon>Bacteria</taxon>
        <taxon>Pseudomonadati</taxon>
        <taxon>Pseudomonadota</taxon>
        <taxon>Gammaproteobacteria</taxon>
        <taxon>Oceanospirillales</taxon>
        <taxon>Halomonadaceae</taxon>
        <taxon>Halomonas</taxon>
    </lineage>
</organism>
<dbReference type="InterPro" id="IPR023393">
    <property type="entry name" value="START-like_dom_sf"/>
</dbReference>
<evidence type="ECO:0000313" key="1">
    <source>
        <dbReference type="EMBL" id="MFC2991035.1"/>
    </source>
</evidence>